<proteinExistence type="predicted"/>
<evidence type="ECO:0000313" key="2">
    <source>
        <dbReference type="EMBL" id="KAG2403563.1"/>
    </source>
</evidence>
<gene>
    <name evidence="2" type="ORF">HKW66_Vig0188500</name>
</gene>
<evidence type="ECO:0000256" key="1">
    <source>
        <dbReference type="SAM" id="MobiDB-lite"/>
    </source>
</evidence>
<dbReference type="Proteomes" id="UP000743370">
    <property type="component" value="Unassembled WGS sequence"/>
</dbReference>
<evidence type="ECO:0000313" key="3">
    <source>
        <dbReference type="Proteomes" id="UP000743370"/>
    </source>
</evidence>
<name>A0A8T0KZE5_PHAAN</name>
<dbReference type="EMBL" id="JABFOF010000003">
    <property type="protein sequence ID" value="KAG2403563.1"/>
    <property type="molecule type" value="Genomic_DNA"/>
</dbReference>
<dbReference type="AlphaFoldDB" id="A0A8T0KZE5"/>
<organism evidence="2 3">
    <name type="scientific">Phaseolus angularis</name>
    <name type="common">Azuki bean</name>
    <name type="synonym">Vigna angularis</name>
    <dbReference type="NCBI Taxonomy" id="3914"/>
    <lineage>
        <taxon>Eukaryota</taxon>
        <taxon>Viridiplantae</taxon>
        <taxon>Streptophyta</taxon>
        <taxon>Embryophyta</taxon>
        <taxon>Tracheophyta</taxon>
        <taxon>Spermatophyta</taxon>
        <taxon>Magnoliopsida</taxon>
        <taxon>eudicotyledons</taxon>
        <taxon>Gunneridae</taxon>
        <taxon>Pentapetalae</taxon>
        <taxon>rosids</taxon>
        <taxon>fabids</taxon>
        <taxon>Fabales</taxon>
        <taxon>Fabaceae</taxon>
        <taxon>Papilionoideae</taxon>
        <taxon>50 kb inversion clade</taxon>
        <taxon>NPAAA clade</taxon>
        <taxon>indigoferoid/millettioid clade</taxon>
        <taxon>Phaseoleae</taxon>
        <taxon>Vigna</taxon>
    </lineage>
</organism>
<feature type="region of interest" description="Disordered" evidence="1">
    <location>
        <begin position="100"/>
        <end position="125"/>
    </location>
</feature>
<feature type="compositionally biased region" description="Basic and acidic residues" evidence="1">
    <location>
        <begin position="111"/>
        <end position="125"/>
    </location>
</feature>
<comment type="caution">
    <text evidence="2">The sequence shown here is derived from an EMBL/GenBank/DDBJ whole genome shotgun (WGS) entry which is preliminary data.</text>
</comment>
<accession>A0A8T0KZE5</accession>
<protein>
    <submittedName>
        <fullName evidence="2">Uncharacterized protein</fullName>
    </submittedName>
</protein>
<reference evidence="2 3" key="1">
    <citation type="submission" date="2020-05" db="EMBL/GenBank/DDBJ databases">
        <title>Vigna angularis (adzuki bean) Var. LongXiaoDou No. 4 denovo assembly.</title>
        <authorList>
            <person name="Xiang H."/>
        </authorList>
    </citation>
    <scope>NUCLEOTIDE SEQUENCE [LARGE SCALE GENOMIC DNA]</scope>
    <source>
        <tissue evidence="2">Leaf</tissue>
    </source>
</reference>
<sequence length="248" mass="29635">MSTPLHLDFPEHLLAAHRELNLERDVDLDSIREMRRFQRDRSDGELVEPQLEMRLLVPYCQHRVRVLHKALEMEEDRLILLRRGVYRQRGHSEGRYFEGGKVGCEDDTQEYDGHPQEAEDDHGSADVEEVDVEVTVVHRHGEFVTVEKQMRMRSFARKCFLLKVFQGREKGCCRELGVRKLCFLRRKECVDNKLDQGLCLYYQSSPHQCSKQWFLFYQKKQKRQWRVLNQEFLSLIFCSFCMNFSDKE</sequence>